<comment type="subcellular location">
    <subcellularLocation>
        <location evidence="5">Cytoplasm</location>
    </subcellularLocation>
</comment>
<feature type="domain" description="RRM" evidence="8">
    <location>
        <begin position="208"/>
        <end position="286"/>
    </location>
</feature>
<evidence type="ECO:0000259" key="8">
    <source>
        <dbReference type="PROSITE" id="PS50102"/>
    </source>
</evidence>
<gene>
    <name evidence="5" type="primary">TIF35</name>
    <name evidence="9" type="ORF">BASA50_010978</name>
</gene>
<dbReference type="CDD" id="cd12933">
    <property type="entry name" value="eIF3G"/>
    <property type="match status" value="1"/>
</dbReference>
<dbReference type="InterPro" id="IPR012677">
    <property type="entry name" value="Nucleotide-bd_a/b_plait_sf"/>
</dbReference>
<dbReference type="PROSITE" id="PS50102">
    <property type="entry name" value="RRM"/>
    <property type="match status" value="1"/>
</dbReference>
<evidence type="ECO:0000313" key="10">
    <source>
        <dbReference type="Proteomes" id="UP001648503"/>
    </source>
</evidence>
<proteinExistence type="inferred from homology"/>
<organism evidence="9 10">
    <name type="scientific">Batrachochytrium salamandrivorans</name>
    <dbReference type="NCBI Taxonomy" id="1357716"/>
    <lineage>
        <taxon>Eukaryota</taxon>
        <taxon>Fungi</taxon>
        <taxon>Fungi incertae sedis</taxon>
        <taxon>Chytridiomycota</taxon>
        <taxon>Chytridiomycota incertae sedis</taxon>
        <taxon>Chytridiomycetes</taxon>
        <taxon>Rhizophydiales</taxon>
        <taxon>Rhizophydiales incertae sedis</taxon>
        <taxon>Batrachochytrium</taxon>
    </lineage>
</organism>
<comment type="caution">
    <text evidence="9">The sequence shown here is derived from an EMBL/GenBank/DDBJ whole genome shotgun (WGS) entry which is preliminary data.</text>
</comment>
<name>A0ABQ8EZU6_9FUNG</name>
<feature type="compositionally biased region" description="Polar residues" evidence="7">
    <location>
        <begin position="21"/>
        <end position="33"/>
    </location>
</feature>
<evidence type="ECO:0000256" key="6">
    <source>
        <dbReference type="PROSITE-ProRule" id="PRU00176"/>
    </source>
</evidence>
<evidence type="ECO:0000256" key="2">
    <source>
        <dbReference type="ARBA" id="ARBA00022540"/>
    </source>
</evidence>
<dbReference type="InterPro" id="IPR034240">
    <property type="entry name" value="eIF3G_RRM"/>
</dbReference>
<dbReference type="SUPFAM" id="SSF54928">
    <property type="entry name" value="RNA-binding domain, RBD"/>
    <property type="match status" value="1"/>
</dbReference>
<keyword evidence="10" id="KW-1185">Reference proteome</keyword>
<dbReference type="SMART" id="SM00360">
    <property type="entry name" value="RRM"/>
    <property type="match status" value="1"/>
</dbReference>
<accession>A0ABQ8EZU6</accession>
<keyword evidence="3 6" id="KW-0694">RNA-binding</keyword>
<dbReference type="InterPro" id="IPR024675">
    <property type="entry name" value="eIF3g_N"/>
</dbReference>
<dbReference type="HAMAP" id="MF_03006">
    <property type="entry name" value="eIF3g"/>
    <property type="match status" value="1"/>
</dbReference>
<comment type="similarity">
    <text evidence="5">Belongs to the eIF-3 subunit G family.</text>
</comment>
<keyword evidence="4 5" id="KW-0648">Protein biosynthesis</keyword>
<evidence type="ECO:0000256" key="1">
    <source>
        <dbReference type="ARBA" id="ARBA00022490"/>
    </source>
</evidence>
<dbReference type="PIRSF" id="PIRSF037949">
    <property type="entry name" value="Transl_init_eIF-3_RNA-bind"/>
    <property type="match status" value="1"/>
</dbReference>
<dbReference type="CDD" id="cd12408">
    <property type="entry name" value="RRM_eIF3G_like"/>
    <property type="match status" value="1"/>
</dbReference>
<dbReference type="Pfam" id="PF12353">
    <property type="entry name" value="eIF3g"/>
    <property type="match status" value="1"/>
</dbReference>
<dbReference type="EMBL" id="JAFCIX010000547">
    <property type="protein sequence ID" value="KAH6587959.1"/>
    <property type="molecule type" value="Genomic_DNA"/>
</dbReference>
<evidence type="ECO:0000313" key="9">
    <source>
        <dbReference type="EMBL" id="KAH6587959.1"/>
    </source>
</evidence>
<evidence type="ECO:0000256" key="3">
    <source>
        <dbReference type="ARBA" id="ARBA00022884"/>
    </source>
</evidence>
<dbReference type="Pfam" id="PF00076">
    <property type="entry name" value="RRM_1"/>
    <property type="match status" value="1"/>
</dbReference>
<evidence type="ECO:0000256" key="7">
    <source>
        <dbReference type="SAM" id="MobiDB-lite"/>
    </source>
</evidence>
<comment type="subunit">
    <text evidence="5">Component of the eukaryotic translation initiation factor 3 (eIF-3) complex.</text>
</comment>
<dbReference type="Gene3D" id="3.30.70.330">
    <property type="match status" value="1"/>
</dbReference>
<protein>
    <recommendedName>
        <fullName evidence="5">Eukaryotic translation initiation factor 3 subunit G</fullName>
        <shortName evidence="5">eIF3g</shortName>
    </recommendedName>
    <alternativeName>
        <fullName evidence="5">Eukaryotic translation initiation factor 3 RNA-binding subunit</fullName>
        <shortName evidence="5">eIF-3 RNA-binding subunit</shortName>
    </alternativeName>
    <alternativeName>
        <fullName evidence="5">Translation initiation factor eIF3 p33 subunit homolog</fullName>
        <shortName evidence="5">eIF3 p33 homolog</shortName>
    </alternativeName>
</protein>
<dbReference type="PANTHER" id="PTHR10352">
    <property type="entry name" value="EUKARYOTIC TRANSLATION INITIATION FACTOR 3 SUBUNIT G"/>
    <property type="match status" value="1"/>
</dbReference>
<feature type="region of interest" description="Disordered" evidence="7">
    <location>
        <begin position="1"/>
        <end position="36"/>
    </location>
</feature>
<dbReference type="InterPro" id="IPR000504">
    <property type="entry name" value="RRM_dom"/>
</dbReference>
<sequence length="288" mass="31365">MAPTVHASRHSEDWLEDDESGPSQDLPPSSTVIQPDGTHVVTTYSLNSDGKKVKTVKRIRMKLVKAKVNLGVAERKRWKKFGESAGLPAGPDSGSTSYGEKVFLKLSMTTKDFDAAAIEDKKADKPVGASNIMCRICKGDHFTTRCPYKDTFKPFNEISSPADTAADAAAAGAAPDKYISPAMRNRAAGATDQGGMGMRMDSRRDDTNTIRISNLSEDASDGDVRDLVSKFGMASRVYVAKDHATQQCKGFAFVTFIDRMTAERVISKLNGHGYDNLILSVDWSRSKD</sequence>
<reference evidence="9 10" key="1">
    <citation type="submission" date="2021-02" db="EMBL/GenBank/DDBJ databases">
        <title>Variation within the Batrachochytrium salamandrivorans European outbreak.</title>
        <authorList>
            <person name="Kelly M."/>
            <person name="Pasmans F."/>
            <person name="Shea T.P."/>
            <person name="Munoz J.F."/>
            <person name="Carranza S."/>
            <person name="Cuomo C.A."/>
            <person name="Martel A."/>
        </authorList>
    </citation>
    <scope>NUCLEOTIDE SEQUENCE [LARGE SCALE GENOMIC DNA]</scope>
    <source>
        <strain evidence="9 10">AMFP18/2</strain>
    </source>
</reference>
<dbReference type="InterPro" id="IPR035979">
    <property type="entry name" value="RBD_domain_sf"/>
</dbReference>
<dbReference type="InterPro" id="IPR017334">
    <property type="entry name" value="eIF3_g"/>
</dbReference>
<evidence type="ECO:0000256" key="5">
    <source>
        <dbReference type="HAMAP-Rule" id="MF_03006"/>
    </source>
</evidence>
<comment type="function">
    <text evidence="5">RNA-binding component of the eukaryotic translation initiation factor 3 (eIF-3) complex, which is involved in protein synthesis of a specialized repertoire of mRNAs and, together with other initiation factors, stimulates binding of mRNA and methionyl-tRNAi to the 40S ribosome. The eIF-3 complex specifically targets and initiates translation of a subset of mRNAs involved in cell proliferation. This subunit can bind 18S rRNA.</text>
</comment>
<keyword evidence="2 5" id="KW-0396">Initiation factor</keyword>
<evidence type="ECO:0000256" key="4">
    <source>
        <dbReference type="ARBA" id="ARBA00022917"/>
    </source>
</evidence>
<keyword evidence="1 5" id="KW-0963">Cytoplasm</keyword>
<dbReference type="Proteomes" id="UP001648503">
    <property type="component" value="Unassembled WGS sequence"/>
</dbReference>